<dbReference type="Proteomes" id="UP000829364">
    <property type="component" value="Chromosome 13"/>
</dbReference>
<proteinExistence type="predicted"/>
<evidence type="ECO:0000256" key="1">
    <source>
        <dbReference type="SAM" id="MobiDB-lite"/>
    </source>
</evidence>
<gene>
    <name evidence="3" type="ORF">JDV02_010685</name>
</gene>
<accession>A0A9Q8QT68</accession>
<keyword evidence="2" id="KW-0732">Signal</keyword>
<feature type="compositionally biased region" description="Low complexity" evidence="1">
    <location>
        <begin position="85"/>
        <end position="99"/>
    </location>
</feature>
<evidence type="ECO:0000313" key="3">
    <source>
        <dbReference type="EMBL" id="UNI24972.1"/>
    </source>
</evidence>
<feature type="chain" id="PRO_5040434117" evidence="2">
    <location>
        <begin position="20"/>
        <end position="213"/>
    </location>
</feature>
<reference evidence="3" key="1">
    <citation type="submission" date="2021-11" db="EMBL/GenBank/DDBJ databases">
        <title>Purpureocillium_takamizusanense_genome.</title>
        <authorList>
            <person name="Nguyen N.-H."/>
        </authorList>
    </citation>
    <scope>NUCLEOTIDE SEQUENCE</scope>
    <source>
        <strain evidence="3">PT3</strain>
    </source>
</reference>
<feature type="region of interest" description="Disordered" evidence="1">
    <location>
        <begin position="156"/>
        <end position="186"/>
    </location>
</feature>
<keyword evidence="4" id="KW-1185">Reference proteome</keyword>
<dbReference type="OrthoDB" id="3836772at2759"/>
<feature type="compositionally biased region" description="Polar residues" evidence="1">
    <location>
        <begin position="68"/>
        <end position="79"/>
    </location>
</feature>
<dbReference type="RefSeq" id="XP_047848453.1">
    <property type="nucleotide sequence ID" value="XM_047992439.1"/>
</dbReference>
<dbReference type="KEGG" id="ptkz:JDV02_010685"/>
<dbReference type="GeneID" id="72072628"/>
<dbReference type="AlphaFoldDB" id="A0A9Q8QT68"/>
<sequence length="213" mass="21191">MKYSYTAAVLAGMVLSVQAATDPGVALIDSQCQKICETSDNACRTMPGANISTCNSELARCKTACRPDTNSSAAVTSPTKVPDVSTTLTTQTTAPTSSSSGGGDQCVTKCQTAENECRVKPGANISTCVSDFEACKAACSPSSSMSSSSSAASSSEAATTSTAAPTKTASPTTAQTAAPTTTGSASTPLVTAGSSKMYPAVGLIFLCGVAAFL</sequence>
<evidence type="ECO:0000313" key="4">
    <source>
        <dbReference type="Proteomes" id="UP000829364"/>
    </source>
</evidence>
<organism evidence="3 4">
    <name type="scientific">Purpureocillium takamizusanense</name>
    <dbReference type="NCBI Taxonomy" id="2060973"/>
    <lineage>
        <taxon>Eukaryota</taxon>
        <taxon>Fungi</taxon>
        <taxon>Dikarya</taxon>
        <taxon>Ascomycota</taxon>
        <taxon>Pezizomycotina</taxon>
        <taxon>Sordariomycetes</taxon>
        <taxon>Hypocreomycetidae</taxon>
        <taxon>Hypocreales</taxon>
        <taxon>Ophiocordycipitaceae</taxon>
        <taxon>Purpureocillium</taxon>
    </lineage>
</organism>
<evidence type="ECO:0000256" key="2">
    <source>
        <dbReference type="SAM" id="SignalP"/>
    </source>
</evidence>
<feature type="signal peptide" evidence="2">
    <location>
        <begin position="1"/>
        <end position="19"/>
    </location>
</feature>
<feature type="region of interest" description="Disordered" evidence="1">
    <location>
        <begin position="67"/>
        <end position="105"/>
    </location>
</feature>
<dbReference type="EMBL" id="CP086366">
    <property type="protein sequence ID" value="UNI24972.1"/>
    <property type="molecule type" value="Genomic_DNA"/>
</dbReference>
<name>A0A9Q8QT68_9HYPO</name>
<protein>
    <submittedName>
        <fullName evidence="3">Uncharacterized protein</fullName>
    </submittedName>
</protein>